<dbReference type="GO" id="GO:0005524">
    <property type="term" value="F:ATP binding"/>
    <property type="evidence" value="ECO:0007669"/>
    <property type="project" value="UniProtKB-KW"/>
</dbReference>
<dbReference type="GO" id="GO:0004467">
    <property type="term" value="F:long-chain fatty acid-CoA ligase activity"/>
    <property type="evidence" value="ECO:0007669"/>
    <property type="project" value="TreeGrafter"/>
</dbReference>
<dbReference type="InterPro" id="IPR042099">
    <property type="entry name" value="ANL_N_sf"/>
</dbReference>
<dbReference type="Gene3D" id="3.40.50.12780">
    <property type="entry name" value="N-terminal domain of ligase-like"/>
    <property type="match status" value="1"/>
</dbReference>
<evidence type="ECO:0000313" key="5">
    <source>
        <dbReference type="Proteomes" id="UP000191055"/>
    </source>
</evidence>
<dbReference type="PANTHER" id="PTHR43272">
    <property type="entry name" value="LONG-CHAIN-FATTY-ACID--COA LIGASE"/>
    <property type="match status" value="1"/>
</dbReference>
<dbReference type="InterPro" id="IPR000873">
    <property type="entry name" value="AMP-dep_synth/lig_dom"/>
</dbReference>
<name>A0A1T5HTW7_9BACT</name>
<dbReference type="Pfam" id="PF00501">
    <property type="entry name" value="AMP-binding"/>
    <property type="match status" value="1"/>
</dbReference>
<keyword evidence="2" id="KW-0067">ATP-binding</keyword>
<keyword evidence="1" id="KW-0547">Nucleotide-binding</keyword>
<feature type="domain" description="AMP-dependent synthetase/ligase" evidence="3">
    <location>
        <begin position="13"/>
        <end position="440"/>
    </location>
</feature>
<protein>
    <submittedName>
        <fullName evidence="4">Long-chain acyl-CoA synthetase</fullName>
    </submittedName>
</protein>
<reference evidence="4 5" key="1">
    <citation type="submission" date="2017-02" db="EMBL/GenBank/DDBJ databases">
        <authorList>
            <person name="Peterson S.W."/>
        </authorList>
    </citation>
    <scope>NUCLEOTIDE SEQUENCE [LARGE SCALE GENOMIC DNA]</scope>
    <source>
        <strain evidence="4 5">DSM 24412</strain>
    </source>
</reference>
<evidence type="ECO:0000259" key="3">
    <source>
        <dbReference type="Pfam" id="PF00501"/>
    </source>
</evidence>
<sequence length="639" mass="72491">MLSIIDYFEDKTSQFGNNPLIWEKRENIYESTSYNESLELIKTYAAGLMGIGFEKGDRVSLLSEGRRDWLIAELSILYAAGINVPLSTKLEESNDLVFRINHSDSKIIIVSAYQLPKIRNIINLLPGVEKVIILDEIEDLQTKEILWSDLYKSGVEFRKTDEDKLKNRRNEITPNDVANISYTSGTTADPKGIMLSHRNYTANVEQAFSFIDIPSHYRTLVVLPWDHAFAHTAALYAFMYRGASVAAVKSGRTPNETLKNFVNNMQEIQPHVLMSVPALAKNFRKNIEKGVRDKGKIAWLLFSLAIKHAFWYNGTGDNKGKGIKKLTKPIGNLFDKILFRKIRLKFGGNLKFFIGGGALLDIELQKFFYAIGIPMYQGYGLSEAAPIISANTPDFHKMGSSGKVVHNLELKICDENGREVNTGESGEIVVKGENVMLGYWKNKTATAETIKDEWLYTGDLGYVDNENYLYVKGRFKSLLISHDGEKYSPEGIEEAIIDHCPLIDQFMLYNNQSPYTIGLAVPNSDSISNLLKNHEFQSDEEKSAFILRAIQEEINQFKQGGKLDDMFPQRWLPTTVGVCPEPFTEVNKMLNSTMKMVRRVVETKLNKEINHLYTPEGKDMFSTRNRQNIMLYLTKPVSS</sequence>
<keyword evidence="5" id="KW-1185">Reference proteome</keyword>
<dbReference type="STRING" id="889453.SAMN03080601_03227"/>
<dbReference type="OrthoDB" id="9803968at2"/>
<gene>
    <name evidence="4" type="ORF">SAMN03080601_03227</name>
</gene>
<dbReference type="Proteomes" id="UP000191055">
    <property type="component" value="Unassembled WGS sequence"/>
</dbReference>
<organism evidence="4 5">
    <name type="scientific">Alkalitalea saponilacus</name>
    <dbReference type="NCBI Taxonomy" id="889453"/>
    <lineage>
        <taxon>Bacteria</taxon>
        <taxon>Pseudomonadati</taxon>
        <taxon>Bacteroidota</taxon>
        <taxon>Bacteroidia</taxon>
        <taxon>Marinilabiliales</taxon>
        <taxon>Marinilabiliaceae</taxon>
        <taxon>Alkalitalea</taxon>
    </lineage>
</organism>
<dbReference type="AlphaFoldDB" id="A0A1T5HTW7"/>
<dbReference type="SUPFAM" id="SSF56801">
    <property type="entry name" value="Acetyl-CoA synthetase-like"/>
    <property type="match status" value="1"/>
</dbReference>
<dbReference type="GO" id="GO:0016020">
    <property type="term" value="C:membrane"/>
    <property type="evidence" value="ECO:0007669"/>
    <property type="project" value="TreeGrafter"/>
</dbReference>
<dbReference type="RefSeq" id="WP_079558891.1">
    <property type="nucleotide sequence ID" value="NZ_CP021904.1"/>
</dbReference>
<dbReference type="EMBL" id="FUYV01000024">
    <property type="protein sequence ID" value="SKC23940.1"/>
    <property type="molecule type" value="Genomic_DNA"/>
</dbReference>
<evidence type="ECO:0000313" key="4">
    <source>
        <dbReference type="EMBL" id="SKC23940.1"/>
    </source>
</evidence>
<accession>A0A1T5HTW7</accession>
<evidence type="ECO:0000256" key="1">
    <source>
        <dbReference type="ARBA" id="ARBA00022741"/>
    </source>
</evidence>
<proteinExistence type="predicted"/>
<dbReference type="PANTHER" id="PTHR43272:SF33">
    <property type="entry name" value="AMP-BINDING DOMAIN-CONTAINING PROTEIN-RELATED"/>
    <property type="match status" value="1"/>
</dbReference>
<dbReference type="KEGG" id="asx:CDL62_14200"/>
<evidence type="ECO:0000256" key="2">
    <source>
        <dbReference type="ARBA" id="ARBA00022840"/>
    </source>
</evidence>